<dbReference type="GO" id="GO:0006270">
    <property type="term" value="P:DNA replication initiation"/>
    <property type="evidence" value="ECO:0007669"/>
    <property type="project" value="TreeGrafter"/>
</dbReference>
<dbReference type="EMBL" id="QNTQ01000013">
    <property type="protein sequence ID" value="RBI84119.1"/>
    <property type="molecule type" value="Genomic_DNA"/>
</dbReference>
<dbReference type="PANTHER" id="PTHR30050">
    <property type="entry name" value="CHROMOSOMAL REPLICATION INITIATOR PROTEIN DNAA"/>
    <property type="match status" value="1"/>
</dbReference>
<comment type="caution">
    <text evidence="1">The sequence shown here is derived from an EMBL/GenBank/DDBJ whole genome shotgun (WGS) entry which is preliminary data.</text>
</comment>
<protein>
    <submittedName>
        <fullName evidence="1">Chromosomal replication initiator DnaA</fullName>
    </submittedName>
</protein>
<evidence type="ECO:0000313" key="1">
    <source>
        <dbReference type="EMBL" id="RBI84119.1"/>
    </source>
</evidence>
<evidence type="ECO:0000313" key="2">
    <source>
        <dbReference type="Proteomes" id="UP000253370"/>
    </source>
</evidence>
<dbReference type="GO" id="GO:0003688">
    <property type="term" value="F:DNA replication origin binding"/>
    <property type="evidence" value="ECO:0007669"/>
    <property type="project" value="TreeGrafter"/>
</dbReference>
<keyword evidence="2" id="KW-1185">Reference proteome</keyword>
<organism evidence="1 2">
    <name type="scientific">Rhodosalinus halophilus</name>
    <dbReference type="NCBI Taxonomy" id="2259333"/>
    <lineage>
        <taxon>Bacteria</taxon>
        <taxon>Pseudomonadati</taxon>
        <taxon>Pseudomonadota</taxon>
        <taxon>Alphaproteobacteria</taxon>
        <taxon>Rhodobacterales</taxon>
        <taxon>Paracoccaceae</taxon>
        <taxon>Rhodosalinus</taxon>
    </lineage>
</organism>
<proteinExistence type="predicted"/>
<dbReference type="SUPFAM" id="SSF52540">
    <property type="entry name" value="P-loop containing nucleoside triphosphate hydrolases"/>
    <property type="match status" value="1"/>
</dbReference>
<dbReference type="InterPro" id="IPR027417">
    <property type="entry name" value="P-loop_NTPase"/>
</dbReference>
<dbReference type="Gene3D" id="1.10.8.60">
    <property type="match status" value="1"/>
</dbReference>
<reference evidence="1 2" key="1">
    <citation type="submission" date="2018-07" db="EMBL/GenBank/DDBJ databases">
        <title>Rhodosalinus sp. strain E84T genomic sequence and assembly.</title>
        <authorList>
            <person name="Liu Z.-W."/>
            <person name="Lu D.-C."/>
        </authorList>
    </citation>
    <scope>NUCLEOTIDE SEQUENCE [LARGE SCALE GENOMIC DNA]</scope>
    <source>
        <strain evidence="1 2">E84</strain>
    </source>
</reference>
<dbReference type="OrthoDB" id="7390113at2"/>
<dbReference type="Proteomes" id="UP000253370">
    <property type="component" value="Unassembled WGS sequence"/>
</dbReference>
<gene>
    <name evidence="1" type="ORF">DRV85_13615</name>
</gene>
<dbReference type="AlphaFoldDB" id="A0A365U6T0"/>
<accession>A0A365U6T0</accession>
<sequence>MQQQLSLALPVRPALGRGDFFVSEANATALAAIEGWQGWPGRKMVLTGPEGAGKTHLAHVWAALAAATIVQATALAEAEIPALARAPVAVEDADRIAGDPAAEAALFHLHNLVLAEGKALLVTARDAPGRWGLALPDLESRLQAATLARVQPPDDRLLFALLAKLFADRQLTPGPATLTYVTRRIDRSFAAAAEAVERLDRAALEAKRPLTRSLAAQVLGDG</sequence>
<dbReference type="RefSeq" id="WP_113290097.1">
    <property type="nucleotide sequence ID" value="NZ_QNTQ01000013.1"/>
</dbReference>
<name>A0A365U6T0_9RHOB</name>
<dbReference type="GO" id="GO:0005886">
    <property type="term" value="C:plasma membrane"/>
    <property type="evidence" value="ECO:0007669"/>
    <property type="project" value="TreeGrafter"/>
</dbReference>
<dbReference type="PANTHER" id="PTHR30050:SF5">
    <property type="entry name" value="DNAA REGULATORY INACTIVATOR HDA"/>
    <property type="match status" value="1"/>
</dbReference>
<dbReference type="Gene3D" id="3.40.50.300">
    <property type="entry name" value="P-loop containing nucleotide triphosphate hydrolases"/>
    <property type="match status" value="1"/>
</dbReference>